<protein>
    <recommendedName>
        <fullName evidence="6">MYND-type domain-containing protein</fullName>
    </recommendedName>
</protein>
<evidence type="ECO:0000256" key="2">
    <source>
        <dbReference type="ARBA" id="ARBA00022771"/>
    </source>
</evidence>
<keyword evidence="1" id="KW-0479">Metal-binding</keyword>
<dbReference type="InterPro" id="IPR002893">
    <property type="entry name" value="Znf_MYND"/>
</dbReference>
<evidence type="ECO:0000256" key="5">
    <source>
        <dbReference type="SAM" id="MobiDB-lite"/>
    </source>
</evidence>
<dbReference type="EMBL" id="MU069559">
    <property type="protein sequence ID" value="KAF5838976.1"/>
    <property type="molecule type" value="Genomic_DNA"/>
</dbReference>
<evidence type="ECO:0000256" key="4">
    <source>
        <dbReference type="PROSITE-ProRule" id="PRU00134"/>
    </source>
</evidence>
<accession>A0ABQ7GWL1</accession>
<comment type="caution">
    <text evidence="7">The sequence shown here is derived from an EMBL/GenBank/DDBJ whole genome shotgun (WGS) entry which is preliminary data.</text>
</comment>
<dbReference type="Proteomes" id="UP000815325">
    <property type="component" value="Unassembled WGS sequence"/>
</dbReference>
<keyword evidence="3" id="KW-0862">Zinc</keyword>
<evidence type="ECO:0000256" key="3">
    <source>
        <dbReference type="ARBA" id="ARBA00022833"/>
    </source>
</evidence>
<feature type="compositionally biased region" description="Low complexity" evidence="5">
    <location>
        <begin position="485"/>
        <end position="504"/>
    </location>
</feature>
<dbReference type="PROSITE" id="PS50865">
    <property type="entry name" value="ZF_MYND_2"/>
    <property type="match status" value="1"/>
</dbReference>
<evidence type="ECO:0000313" key="7">
    <source>
        <dbReference type="EMBL" id="KAF5838976.1"/>
    </source>
</evidence>
<dbReference type="SUPFAM" id="SSF144232">
    <property type="entry name" value="HIT/MYND zinc finger-like"/>
    <property type="match status" value="1"/>
</dbReference>
<sequence>MATNKVAVTSVWDELTSKYNKAAEELGCTADFGKDPRLSQLTKVAFALATHTIPKRGVSAPGAREEKWEKRFKESLLVIQDIVGNSSSTPAGSWDETAKIWLTWAFHKEVLQRAGAPGQLCKYLAYRGIPFSKGTQSKGLQRSPAVLPSLALLSFLLKEPTFEGLRQMLGELYRPWEVIPCLDISAVQVSLNLLVHKRGSSPFIAALQRYRVHLHRTPSPPERSFCQLFLAFINNAWRHELGHPNQSHGSVDFYLMLRSSEAWRNCPAWSPELLEAHLALLTQHPFLITSQPDSFVLYPPKQQLEAARHLAAHPFAVRALGLAAFSPSVTEFLRTQSDPAEALLFKPITPDVQAIMDLYSTVGSVLLFFCDLLRCSEGGSSHETLRKSVLPCLGDGMRNVMSMFLVVITKPSYPESSAPMLPNGFNMREWQAVALVALELDEADCPPDVRENVSYLKSFLRQESFLASGAGKLVKSKGLLWQADAASQQQAQPDRQQQAPAMPASNESNARSSSPKPGGSTSSTMADKLQALTLGNDGQKGNSSTAQSADSGSSGEIARGEAARRGKERVCGQCGRLARDLKMCSGCRRKWFCGAECSEKAWPVRRTDCKAAAKLKK</sequence>
<feature type="region of interest" description="Disordered" evidence="5">
    <location>
        <begin position="485"/>
        <end position="562"/>
    </location>
</feature>
<evidence type="ECO:0000259" key="6">
    <source>
        <dbReference type="PROSITE" id="PS50865"/>
    </source>
</evidence>
<feature type="compositionally biased region" description="Low complexity" evidence="5">
    <location>
        <begin position="543"/>
        <end position="557"/>
    </location>
</feature>
<dbReference type="Pfam" id="PF01753">
    <property type="entry name" value="zf-MYND"/>
    <property type="match status" value="1"/>
</dbReference>
<reference evidence="7" key="1">
    <citation type="submission" date="2017-08" db="EMBL/GenBank/DDBJ databases">
        <authorList>
            <person name="Polle J.E."/>
            <person name="Barry K."/>
            <person name="Cushman J."/>
            <person name="Schmutz J."/>
            <person name="Tran D."/>
            <person name="Hathwaick L.T."/>
            <person name="Yim W.C."/>
            <person name="Jenkins J."/>
            <person name="Mckie-Krisberg Z.M."/>
            <person name="Prochnik S."/>
            <person name="Lindquist E."/>
            <person name="Dockter R.B."/>
            <person name="Adam C."/>
            <person name="Molina H."/>
            <person name="Bunkerborg J."/>
            <person name="Jin E."/>
            <person name="Buchheim M."/>
            <person name="Magnuson J."/>
        </authorList>
    </citation>
    <scope>NUCLEOTIDE SEQUENCE</scope>
    <source>
        <strain evidence="7">CCAP 19/18</strain>
    </source>
</reference>
<proteinExistence type="predicted"/>
<gene>
    <name evidence="7" type="ORF">DUNSADRAFT_1842</name>
</gene>
<organism evidence="7 8">
    <name type="scientific">Dunaliella salina</name>
    <name type="common">Green alga</name>
    <name type="synonym">Protococcus salinus</name>
    <dbReference type="NCBI Taxonomy" id="3046"/>
    <lineage>
        <taxon>Eukaryota</taxon>
        <taxon>Viridiplantae</taxon>
        <taxon>Chlorophyta</taxon>
        <taxon>core chlorophytes</taxon>
        <taxon>Chlorophyceae</taxon>
        <taxon>CS clade</taxon>
        <taxon>Chlamydomonadales</taxon>
        <taxon>Dunaliellaceae</taxon>
        <taxon>Dunaliella</taxon>
    </lineage>
</organism>
<name>A0ABQ7GWL1_DUNSA</name>
<evidence type="ECO:0000313" key="8">
    <source>
        <dbReference type="Proteomes" id="UP000815325"/>
    </source>
</evidence>
<evidence type="ECO:0000256" key="1">
    <source>
        <dbReference type="ARBA" id="ARBA00022723"/>
    </source>
</evidence>
<dbReference type="Gene3D" id="6.10.140.2220">
    <property type="match status" value="1"/>
</dbReference>
<keyword evidence="8" id="KW-1185">Reference proteome</keyword>
<feature type="compositionally biased region" description="Low complexity" evidence="5">
    <location>
        <begin position="512"/>
        <end position="524"/>
    </location>
</feature>
<keyword evidence="2 4" id="KW-0863">Zinc-finger</keyword>
<feature type="domain" description="MYND-type" evidence="6">
    <location>
        <begin position="571"/>
        <end position="609"/>
    </location>
</feature>